<dbReference type="PROSITE" id="PS51072">
    <property type="entry name" value="MHD"/>
    <property type="match status" value="1"/>
</dbReference>
<dbReference type="GO" id="GO:0006897">
    <property type="term" value="P:endocytosis"/>
    <property type="evidence" value="ECO:0007669"/>
    <property type="project" value="UniProtKB-KW"/>
</dbReference>
<feature type="region of interest" description="Disordered" evidence="2">
    <location>
        <begin position="289"/>
        <end position="341"/>
    </location>
</feature>
<dbReference type="Gene3D" id="1.20.1270.60">
    <property type="entry name" value="Arfaptin homology (AH) domain/BAR domain"/>
    <property type="match status" value="1"/>
</dbReference>
<keyword evidence="5" id="KW-1185">Reference proteome</keyword>
<feature type="compositionally biased region" description="Polar residues" evidence="2">
    <location>
        <begin position="327"/>
        <end position="341"/>
    </location>
</feature>
<dbReference type="GO" id="GO:0032185">
    <property type="term" value="P:septin cytoskeleton organization"/>
    <property type="evidence" value="ECO:0007669"/>
    <property type="project" value="TreeGrafter"/>
</dbReference>
<evidence type="ECO:0000256" key="1">
    <source>
        <dbReference type="ARBA" id="ARBA00022583"/>
    </source>
</evidence>
<dbReference type="GO" id="GO:0030139">
    <property type="term" value="C:endocytic vesicle"/>
    <property type="evidence" value="ECO:0007669"/>
    <property type="project" value="TreeGrafter"/>
</dbReference>
<feature type="domain" description="MHD" evidence="3">
    <location>
        <begin position="577"/>
        <end position="844"/>
    </location>
</feature>
<organism evidence="4 5">
    <name type="scientific">Uncinula necator</name>
    <name type="common">Grape powdery mildew</name>
    <dbReference type="NCBI Taxonomy" id="52586"/>
    <lineage>
        <taxon>Eukaryota</taxon>
        <taxon>Fungi</taxon>
        <taxon>Dikarya</taxon>
        <taxon>Ascomycota</taxon>
        <taxon>Pezizomycotina</taxon>
        <taxon>Leotiomycetes</taxon>
        <taxon>Erysiphales</taxon>
        <taxon>Erysiphaceae</taxon>
        <taxon>Erysiphe</taxon>
    </lineage>
</organism>
<dbReference type="PANTHER" id="PTHR23065">
    <property type="entry name" value="PROLINE-SERINE-THREONINE PHOSPHATASE INTERACTING PROTEIN 1"/>
    <property type="match status" value="1"/>
</dbReference>
<dbReference type="OMA" id="FQTHEVD"/>
<reference evidence="4 5" key="1">
    <citation type="journal article" date="2014" name="BMC Genomics">
        <title>Adaptive genomic structural variation in the grape powdery mildew pathogen, Erysiphe necator.</title>
        <authorList>
            <person name="Jones L."/>
            <person name="Riaz S."/>
            <person name="Morales-Cruz A."/>
            <person name="Amrine K.C."/>
            <person name="McGuire B."/>
            <person name="Gubler W.D."/>
            <person name="Walker M.A."/>
            <person name="Cantu D."/>
        </authorList>
    </citation>
    <scope>NUCLEOTIDE SEQUENCE [LARGE SCALE GENOMIC DNA]</scope>
    <source>
        <strain evidence="5">c</strain>
    </source>
</reference>
<dbReference type="GO" id="GO:0032153">
    <property type="term" value="C:cell division site"/>
    <property type="evidence" value="ECO:0007669"/>
    <property type="project" value="TreeGrafter"/>
</dbReference>
<dbReference type="GO" id="GO:0005886">
    <property type="term" value="C:plasma membrane"/>
    <property type="evidence" value="ECO:0007669"/>
    <property type="project" value="TreeGrafter"/>
</dbReference>
<keyword evidence="1" id="KW-0254">Endocytosis</keyword>
<sequence>MDALTRQEYPAMLDSLPPAVAVAKLNDRVKKITKVNLEIADWLQERRKIEEIYATSLRKLSKRQLNDVWGHMGVFEKPWKQLMTATEDIAKSHNYFANCIEKDVELPLRNFATTNDEMANVTTMRGNISSLARELEDAQTKNDRLSRKGGKASASKVEAASNRLQAARQQWDVQAAFVFESLQALDERRVNHLRDLLTQYQTHEADHIQLNREAVESTLKSLIEISTEAEIKNWSQTDGAKKKNFKTKGTSVLDVQAASDPTSSLGHDDNLSDHTIQARMETSEIKKLQRMGTLLTRRRKSVQSVFRSASPSLKKNGFQPFGRDANNRSSGPQSPSRLPTSYTIESDSRLFSLPESTPVQSPKADTDGNTLDGNSGVGLPPRKSSLSPLQCETSTKTATAPNHESSSEILPASNNTNSLINEGYSIPQVTSDPISRAIEEASQDNQPQFKLSIRKDPIQEQESDAEVALSNVTNTLRSSQTSTPNRKTGTFRGRRDVRNTMSIRTGDSLSPTPEHILPITPTPSSPTTTTTASGKAPALSKNPSIEKFALVPSDNASIHSEKSWKIQAPARHPEMRISGLNCSIIETVSCSFDGETPVLCTINGEIAFTHNLATDTNTGLSTTRGHDTIKLHNISTLDILLPNKLLVQPISSEYKDQFLINLSLIPSKFLTGFTYRIPSSDISKSPLPILIKSLWKYQANKLGLVLEYSLNPAFSTTPISFINLILIAHYANTPASSCQTKPSGTHLKDKNLVYWRLGDITLDGTKHKAVARFSGTESVIPEPGHVEAKWELNASVEASLLSTYKNLGGDGVRIMRLLKSSDTAIEESTEEKEQMNEGDPFADKLVEVDTTQPKASKINRVENQNWQDIPTSMKLVSGKYISK</sequence>
<dbReference type="EMBL" id="JNVN01001529">
    <property type="protein sequence ID" value="KHJ33290.1"/>
    <property type="molecule type" value="Genomic_DNA"/>
</dbReference>
<feature type="region of interest" description="Disordered" evidence="2">
    <location>
        <begin position="136"/>
        <end position="157"/>
    </location>
</feature>
<dbReference type="HOGENOM" id="CLU_011037_0_0_1"/>
<dbReference type="InterPro" id="IPR028565">
    <property type="entry name" value="MHD"/>
</dbReference>
<dbReference type="AlphaFoldDB" id="A0A0B1P7L1"/>
<dbReference type="FunFam" id="1.20.1270.60:FF:000102">
    <property type="entry name" value="WGS project CABT00000000 data, contig 2.23"/>
    <property type="match status" value="1"/>
</dbReference>
<dbReference type="STRING" id="52586.A0A0B1P7L1"/>
<feature type="region of interest" description="Disordered" evidence="2">
    <location>
        <begin position="353"/>
        <end position="416"/>
    </location>
</feature>
<name>A0A0B1P7L1_UNCNE</name>
<dbReference type="Pfam" id="PF10291">
    <property type="entry name" value="muHD"/>
    <property type="match status" value="1"/>
</dbReference>
<evidence type="ECO:0000313" key="5">
    <source>
        <dbReference type="Proteomes" id="UP000030854"/>
    </source>
</evidence>
<dbReference type="Proteomes" id="UP000030854">
    <property type="component" value="Unassembled WGS sequence"/>
</dbReference>
<protein>
    <submittedName>
        <fullName evidence="4">Putative saff domain-containing protein</fullName>
    </submittedName>
</protein>
<dbReference type="InterPro" id="IPR001060">
    <property type="entry name" value="FCH_dom"/>
</dbReference>
<feature type="compositionally biased region" description="Basic and acidic residues" evidence="2">
    <location>
        <begin position="136"/>
        <end position="146"/>
    </location>
</feature>
<dbReference type="InterPro" id="IPR027267">
    <property type="entry name" value="AH/BAR_dom_sf"/>
</dbReference>
<proteinExistence type="predicted"/>
<dbReference type="CDD" id="cd07650">
    <property type="entry name" value="F-BAR_Syp1p_like"/>
    <property type="match status" value="1"/>
</dbReference>
<dbReference type="PANTHER" id="PTHR23065:SF54">
    <property type="entry name" value="SUPPRESSOR OF YEAST PROFILIN DELETION"/>
    <property type="match status" value="1"/>
</dbReference>
<feature type="region of interest" description="Disordered" evidence="2">
    <location>
        <begin position="503"/>
        <end position="539"/>
    </location>
</feature>
<dbReference type="SMART" id="SM00055">
    <property type="entry name" value="FCH"/>
    <property type="match status" value="1"/>
</dbReference>
<accession>A0A0B1P7L1</accession>
<evidence type="ECO:0000259" key="3">
    <source>
        <dbReference type="PROSITE" id="PS51072"/>
    </source>
</evidence>
<feature type="compositionally biased region" description="Polar residues" evidence="2">
    <location>
        <begin position="302"/>
        <end position="313"/>
    </location>
</feature>
<feature type="compositionally biased region" description="Polar residues" evidence="2">
    <location>
        <begin position="384"/>
        <end position="416"/>
    </location>
</feature>
<dbReference type="SUPFAM" id="SSF103657">
    <property type="entry name" value="BAR/IMD domain-like"/>
    <property type="match status" value="1"/>
</dbReference>
<dbReference type="InterPro" id="IPR018808">
    <property type="entry name" value="Muniscin_C"/>
</dbReference>
<evidence type="ECO:0000256" key="2">
    <source>
        <dbReference type="SAM" id="MobiDB-lite"/>
    </source>
</evidence>
<dbReference type="Pfam" id="PF00611">
    <property type="entry name" value="FCH"/>
    <property type="match status" value="1"/>
</dbReference>
<gene>
    <name evidence="4" type="ORF">EV44_g4593</name>
</gene>
<comment type="caution">
    <text evidence="4">The sequence shown here is derived from an EMBL/GenBank/DDBJ whole genome shotgun (WGS) entry which is preliminary data.</text>
</comment>
<evidence type="ECO:0000313" key="4">
    <source>
        <dbReference type="EMBL" id="KHJ33290.1"/>
    </source>
</evidence>